<dbReference type="PROSITE" id="PS50850">
    <property type="entry name" value="MFS"/>
    <property type="match status" value="1"/>
</dbReference>
<feature type="transmembrane region" description="Helical" evidence="3">
    <location>
        <begin position="308"/>
        <end position="328"/>
    </location>
</feature>
<feature type="compositionally biased region" description="Basic and acidic residues" evidence="2">
    <location>
        <begin position="81"/>
        <end position="90"/>
    </location>
</feature>
<feature type="region of interest" description="Disordered" evidence="2">
    <location>
        <begin position="703"/>
        <end position="727"/>
    </location>
</feature>
<evidence type="ECO:0000256" key="3">
    <source>
        <dbReference type="SAM" id="Phobius"/>
    </source>
</evidence>
<keyword evidence="3" id="KW-0472">Membrane</keyword>
<dbReference type="EMBL" id="CAJFCV020000003">
    <property type="protein sequence ID" value="CAG9105106.1"/>
    <property type="molecule type" value="Genomic_DNA"/>
</dbReference>
<dbReference type="InterPro" id="IPR036259">
    <property type="entry name" value="MFS_trans_sf"/>
</dbReference>
<evidence type="ECO:0000259" key="4">
    <source>
        <dbReference type="PROSITE" id="PS50850"/>
    </source>
</evidence>
<feature type="transmembrane region" description="Helical" evidence="3">
    <location>
        <begin position="427"/>
        <end position="446"/>
    </location>
</feature>
<name>A0A1I7RV50_BURXY</name>
<sequence length="727" mass="81060">MSKQKAAKPAELDPVSLEENEIPIEAYGTPVDLDAPAESQSAETAKSSGVKKKEGQQDGDDYEYTDSSDDDDADDENDSDETLKNPKESVIRVNETNGTTKNLDENGGHNDKRRDSKKDDKDEQSKDKEGKEDDKEKKDENADETAENTATNGKHSGLLEGMDPVTGDYIRPKNWDTLPKPEKEVEREEEKPRTRMGKRKREKSGLRRSRSLSRRVLDTVSNKSRTDDSDEEEAGTGNWLFGNRIRFTIMLISTLCLSSILSNILTFNFTFICMAGEKPPHYENLTKLQQEQSGYKPHLDYTSGERSALFMSVAVGALIAVFPMTVALNKYGSRMTFGMLGLISTIATYLIPVSANTSFWMMLIMRGIQGVGFSACLPVMGSITSHWSTLKQNGIFIAILSSFFQIAPIFTMPISGELCTSALGWESVYYLHGTVCLILFIIFILYHRNSPHKHPMMNRKELVKVYFGKGSIYSGPGRENTRKKSRKVPYKAMYSDHAIWAILVAAFGNFMGTQLSLQFIPTYLNKVLGLPIEQTGVASAISPVIMFFIKLVAGQSSDKITFISDEWKLRIYNSLSCGMMGVLFIILASLDPRTNPSLCMITLIASTCILGFNSGGFFKSSQMVSRQHSHFTLANIAFLNCVCMLIVPLLNELIAPENLPEDWAVVLWIHGVILLLTNAFFCVMCKAKPASWTMDGWSHRAGKRSRRSVKRSSVQPVDAVQKPENVV</sequence>
<feature type="compositionally biased region" description="Basic residues" evidence="2">
    <location>
        <begin position="194"/>
        <end position="213"/>
    </location>
</feature>
<dbReference type="eggNOG" id="KOG2532">
    <property type="taxonomic scope" value="Eukaryota"/>
</dbReference>
<dbReference type="GO" id="GO:0022857">
    <property type="term" value="F:transmembrane transporter activity"/>
    <property type="evidence" value="ECO:0007669"/>
    <property type="project" value="InterPro"/>
</dbReference>
<dbReference type="Proteomes" id="UP000095284">
    <property type="component" value="Unplaced"/>
</dbReference>
<dbReference type="InterPro" id="IPR020846">
    <property type="entry name" value="MFS_dom"/>
</dbReference>
<dbReference type="SMR" id="A0A1I7RV50"/>
<accession>A0A1I7RV50</accession>
<evidence type="ECO:0000313" key="5">
    <source>
        <dbReference type="EMBL" id="CAD5219649.1"/>
    </source>
</evidence>
<evidence type="ECO:0000313" key="6">
    <source>
        <dbReference type="Proteomes" id="UP000095284"/>
    </source>
</evidence>
<dbReference type="Pfam" id="PF07690">
    <property type="entry name" value="MFS_1"/>
    <property type="match status" value="1"/>
</dbReference>
<feature type="transmembrane region" description="Helical" evidence="3">
    <location>
        <begin position="335"/>
        <end position="353"/>
    </location>
</feature>
<dbReference type="PANTHER" id="PTHR45757">
    <property type="entry name" value="PROTEIN CBG23364-RELATED"/>
    <property type="match status" value="1"/>
</dbReference>
<organism evidence="6 8">
    <name type="scientific">Bursaphelenchus xylophilus</name>
    <name type="common">Pinewood nematode worm</name>
    <name type="synonym">Aphelenchoides xylophilus</name>
    <dbReference type="NCBI Taxonomy" id="6326"/>
    <lineage>
        <taxon>Eukaryota</taxon>
        <taxon>Metazoa</taxon>
        <taxon>Ecdysozoa</taxon>
        <taxon>Nematoda</taxon>
        <taxon>Chromadorea</taxon>
        <taxon>Rhabditida</taxon>
        <taxon>Tylenchina</taxon>
        <taxon>Tylenchomorpha</taxon>
        <taxon>Aphelenchoidea</taxon>
        <taxon>Aphelenchoididae</taxon>
        <taxon>Bursaphelenchus</taxon>
    </lineage>
</organism>
<evidence type="ECO:0000313" key="8">
    <source>
        <dbReference type="WBParaSite" id="BXY_0461100.1"/>
    </source>
</evidence>
<proteinExistence type="predicted"/>
<feature type="domain" description="Major facilitator superfamily (MFS) profile" evidence="4">
    <location>
        <begin position="254"/>
        <end position="689"/>
    </location>
</feature>
<dbReference type="SUPFAM" id="SSF103473">
    <property type="entry name" value="MFS general substrate transporter"/>
    <property type="match status" value="1"/>
</dbReference>
<feature type="transmembrane region" description="Helical" evidence="3">
    <location>
        <begin position="630"/>
        <end position="651"/>
    </location>
</feature>
<dbReference type="WBParaSite" id="BXY_0461100.1">
    <property type="protein sequence ID" value="BXY_0461100.1"/>
    <property type="gene ID" value="BXY_0461100"/>
</dbReference>
<dbReference type="AlphaFoldDB" id="A0A1I7RV50"/>
<protein>
    <submittedName>
        <fullName evidence="5">(pine wood nematode) hypothetical protein</fullName>
    </submittedName>
    <submittedName>
        <fullName evidence="8">MFS domain-containing protein</fullName>
    </submittedName>
</protein>
<evidence type="ECO:0000256" key="1">
    <source>
        <dbReference type="ARBA" id="ARBA00004141"/>
    </source>
</evidence>
<dbReference type="InterPro" id="IPR011701">
    <property type="entry name" value="MFS"/>
</dbReference>
<feature type="region of interest" description="Disordered" evidence="2">
    <location>
        <begin position="1"/>
        <end position="235"/>
    </location>
</feature>
<keyword evidence="7" id="KW-1185">Reference proteome</keyword>
<dbReference type="Proteomes" id="UP000582659">
    <property type="component" value="Unassembled WGS sequence"/>
</dbReference>
<feature type="compositionally biased region" description="Acidic residues" evidence="2">
    <location>
        <begin position="57"/>
        <end position="80"/>
    </location>
</feature>
<gene>
    <name evidence="5" type="ORF">BXYJ_LOCUS5784</name>
</gene>
<feature type="transmembrane region" description="Helical" evidence="3">
    <location>
        <begin position="571"/>
        <end position="589"/>
    </location>
</feature>
<feature type="compositionally biased region" description="Basic and acidic residues" evidence="2">
    <location>
        <begin position="102"/>
        <end position="140"/>
    </location>
</feature>
<dbReference type="Proteomes" id="UP000659654">
    <property type="component" value="Unassembled WGS sequence"/>
</dbReference>
<dbReference type="GO" id="GO:0016020">
    <property type="term" value="C:membrane"/>
    <property type="evidence" value="ECO:0007669"/>
    <property type="project" value="UniProtKB-SubCell"/>
</dbReference>
<feature type="transmembrane region" description="Helical" evidence="3">
    <location>
        <begin position="249"/>
        <end position="272"/>
    </location>
</feature>
<feature type="transmembrane region" description="Helical" evidence="3">
    <location>
        <begin position="532"/>
        <end position="551"/>
    </location>
</feature>
<feature type="transmembrane region" description="Helical" evidence="3">
    <location>
        <begin position="595"/>
        <end position="618"/>
    </location>
</feature>
<keyword evidence="3" id="KW-1133">Transmembrane helix</keyword>
<feature type="transmembrane region" description="Helical" evidence="3">
    <location>
        <begin position="395"/>
        <end position="415"/>
    </location>
</feature>
<dbReference type="EMBL" id="CAJFDI010000003">
    <property type="protein sequence ID" value="CAD5219649.1"/>
    <property type="molecule type" value="Genomic_DNA"/>
</dbReference>
<feature type="compositionally biased region" description="Polar residues" evidence="2">
    <location>
        <begin position="38"/>
        <end position="47"/>
    </location>
</feature>
<dbReference type="OrthoDB" id="2985014at2759"/>
<comment type="subcellular location">
    <subcellularLocation>
        <location evidence="1">Membrane</location>
        <topology evidence="1">Multi-pass membrane protein</topology>
    </subcellularLocation>
</comment>
<feature type="transmembrane region" description="Helical" evidence="3">
    <location>
        <begin position="359"/>
        <end position="383"/>
    </location>
</feature>
<evidence type="ECO:0000256" key="2">
    <source>
        <dbReference type="SAM" id="MobiDB-lite"/>
    </source>
</evidence>
<reference evidence="5" key="2">
    <citation type="submission" date="2020-09" db="EMBL/GenBank/DDBJ databases">
        <authorList>
            <person name="Kikuchi T."/>
        </authorList>
    </citation>
    <scope>NUCLEOTIDE SEQUENCE</scope>
    <source>
        <strain evidence="5">Ka4C1</strain>
    </source>
</reference>
<dbReference type="Gene3D" id="1.20.1250.20">
    <property type="entry name" value="MFS general substrate transporter like domains"/>
    <property type="match status" value="2"/>
</dbReference>
<feature type="transmembrane region" description="Helical" evidence="3">
    <location>
        <begin position="663"/>
        <end position="684"/>
    </location>
</feature>
<feature type="compositionally biased region" description="Basic and acidic residues" evidence="2">
    <location>
        <begin position="170"/>
        <end position="193"/>
    </location>
</feature>
<reference evidence="8" key="1">
    <citation type="submission" date="2016-11" db="UniProtKB">
        <authorList>
            <consortium name="WormBaseParasite"/>
        </authorList>
    </citation>
    <scope>IDENTIFICATION</scope>
</reference>
<evidence type="ECO:0000313" key="7">
    <source>
        <dbReference type="Proteomes" id="UP000659654"/>
    </source>
</evidence>
<feature type="transmembrane region" description="Helical" evidence="3">
    <location>
        <begin position="492"/>
        <end position="512"/>
    </location>
</feature>
<keyword evidence="3" id="KW-0812">Transmembrane</keyword>